<reference evidence="11" key="2">
    <citation type="submission" date="2010-01" db="EMBL/GenBank/DDBJ databases">
        <title>The complete genome of Conexibacter woesei DSM 14684.</title>
        <authorList>
            <consortium name="US DOE Joint Genome Institute (JGI-PGF)"/>
            <person name="Lucas S."/>
            <person name="Copeland A."/>
            <person name="Lapidus A."/>
            <person name="Glavina del Rio T."/>
            <person name="Dalin E."/>
            <person name="Tice H."/>
            <person name="Bruce D."/>
            <person name="Goodwin L."/>
            <person name="Pitluck S."/>
            <person name="Kyrpides N."/>
            <person name="Mavromatis K."/>
            <person name="Ivanova N."/>
            <person name="Mikhailova N."/>
            <person name="Chertkov O."/>
            <person name="Brettin T."/>
            <person name="Detter J.C."/>
            <person name="Han C."/>
            <person name="Larimer F."/>
            <person name="Land M."/>
            <person name="Hauser L."/>
            <person name="Markowitz V."/>
            <person name="Cheng J.-F."/>
            <person name="Hugenholtz P."/>
            <person name="Woyke T."/>
            <person name="Wu D."/>
            <person name="Pukall R."/>
            <person name="Steenblock K."/>
            <person name="Schneider S."/>
            <person name="Klenk H.-P."/>
            <person name="Eisen J.A."/>
        </authorList>
    </citation>
    <scope>NUCLEOTIDE SEQUENCE [LARGE SCALE GENOMIC DNA]</scope>
    <source>
        <strain evidence="11">DSM 14684 / CIP 108061 / JCM 11494 / NBRC 100937 / ID131577</strain>
    </source>
</reference>
<dbReference type="Gene3D" id="3.40.50.300">
    <property type="entry name" value="P-loop containing nucleotide triphosphate hydrolases"/>
    <property type="match status" value="1"/>
</dbReference>
<feature type="binding site" evidence="8">
    <location>
        <begin position="7"/>
        <end position="15"/>
    </location>
    <ligand>
        <name>ATP</name>
        <dbReference type="ChEBI" id="CHEBI:30616"/>
    </ligand>
</feature>
<dbReference type="STRING" id="469383.Cwoe_3735"/>
<dbReference type="eggNOG" id="COG0283">
    <property type="taxonomic scope" value="Bacteria"/>
</dbReference>
<dbReference type="AlphaFoldDB" id="D3F1I9"/>
<comment type="subcellular location">
    <subcellularLocation>
        <location evidence="8">Cytoplasm</location>
    </subcellularLocation>
</comment>
<comment type="similarity">
    <text evidence="1 8">Belongs to the cytidylate kinase family. Type 1 subfamily.</text>
</comment>
<dbReference type="Proteomes" id="UP000008229">
    <property type="component" value="Chromosome"/>
</dbReference>
<dbReference type="HAMAP" id="MF_00238">
    <property type="entry name" value="Cytidyl_kinase_type1"/>
    <property type="match status" value="1"/>
</dbReference>
<evidence type="ECO:0000256" key="7">
    <source>
        <dbReference type="ARBA" id="ARBA00048478"/>
    </source>
</evidence>
<keyword evidence="4 8" id="KW-0418">Kinase</keyword>
<dbReference type="GO" id="GO:0036430">
    <property type="term" value="F:CMP kinase activity"/>
    <property type="evidence" value="ECO:0007669"/>
    <property type="project" value="RHEA"/>
</dbReference>
<dbReference type="HOGENOM" id="CLU_079959_0_2_11"/>
<evidence type="ECO:0000256" key="2">
    <source>
        <dbReference type="ARBA" id="ARBA00022679"/>
    </source>
</evidence>
<evidence type="ECO:0000313" key="10">
    <source>
        <dbReference type="EMBL" id="ADB52152.1"/>
    </source>
</evidence>
<keyword evidence="3 8" id="KW-0547">Nucleotide-binding</keyword>
<evidence type="ECO:0000256" key="1">
    <source>
        <dbReference type="ARBA" id="ARBA00009427"/>
    </source>
</evidence>
<dbReference type="GO" id="GO:0036431">
    <property type="term" value="F:dCMP kinase activity"/>
    <property type="evidence" value="ECO:0007669"/>
    <property type="project" value="InterPro"/>
</dbReference>
<dbReference type="InterPro" id="IPR003136">
    <property type="entry name" value="Cytidylate_kin"/>
</dbReference>
<dbReference type="OrthoDB" id="9807434at2"/>
<dbReference type="GO" id="GO:0015949">
    <property type="term" value="P:nucleobase-containing small molecule interconversion"/>
    <property type="evidence" value="ECO:0007669"/>
    <property type="project" value="TreeGrafter"/>
</dbReference>
<dbReference type="InterPro" id="IPR011994">
    <property type="entry name" value="Cytidylate_kinase_dom"/>
</dbReference>
<protein>
    <recommendedName>
        <fullName evidence="8">Cytidylate kinase</fullName>
        <shortName evidence="8">CK</shortName>
        <ecNumber evidence="8">2.7.4.25</ecNumber>
    </recommendedName>
    <alternativeName>
        <fullName evidence="8">Cytidine monophosphate kinase</fullName>
        <shortName evidence="8">CMP kinase</shortName>
    </alternativeName>
</protein>
<dbReference type="NCBIfam" id="TIGR00017">
    <property type="entry name" value="cmk"/>
    <property type="match status" value="1"/>
</dbReference>
<dbReference type="GO" id="GO:0005524">
    <property type="term" value="F:ATP binding"/>
    <property type="evidence" value="ECO:0007669"/>
    <property type="project" value="UniProtKB-UniRule"/>
</dbReference>
<comment type="catalytic activity">
    <reaction evidence="7 8">
        <text>CMP + ATP = CDP + ADP</text>
        <dbReference type="Rhea" id="RHEA:11600"/>
        <dbReference type="ChEBI" id="CHEBI:30616"/>
        <dbReference type="ChEBI" id="CHEBI:58069"/>
        <dbReference type="ChEBI" id="CHEBI:60377"/>
        <dbReference type="ChEBI" id="CHEBI:456216"/>
        <dbReference type="EC" id="2.7.4.25"/>
    </reaction>
</comment>
<dbReference type="InterPro" id="IPR027417">
    <property type="entry name" value="P-loop_NTPase"/>
</dbReference>
<dbReference type="GO" id="GO:0005829">
    <property type="term" value="C:cytosol"/>
    <property type="evidence" value="ECO:0007669"/>
    <property type="project" value="TreeGrafter"/>
</dbReference>
<dbReference type="KEGG" id="cwo:Cwoe_3735"/>
<keyword evidence="2 8" id="KW-0808">Transferase</keyword>
<dbReference type="GO" id="GO:0006220">
    <property type="term" value="P:pyrimidine nucleotide metabolic process"/>
    <property type="evidence" value="ECO:0007669"/>
    <property type="project" value="UniProtKB-UniRule"/>
</dbReference>
<feature type="domain" description="Cytidylate kinase" evidence="9">
    <location>
        <begin position="3"/>
        <end position="199"/>
    </location>
</feature>
<accession>D3F1I9</accession>
<evidence type="ECO:0000256" key="5">
    <source>
        <dbReference type="ARBA" id="ARBA00022840"/>
    </source>
</evidence>
<dbReference type="SUPFAM" id="SSF52540">
    <property type="entry name" value="P-loop containing nucleoside triphosphate hydrolases"/>
    <property type="match status" value="1"/>
</dbReference>
<dbReference type="PANTHER" id="PTHR21299">
    <property type="entry name" value="CYTIDYLATE KINASE/PANTOATE-BETA-ALANINE LIGASE"/>
    <property type="match status" value="1"/>
</dbReference>
<keyword evidence="11" id="KW-1185">Reference proteome</keyword>
<sequence>MVVAIDGPAGAGKSSVARAVAAALGFTYLDSGAMYRCVGLAAFERGAEPAEVAGEVRIELGERILLDGRDVTDAIRTPEASEAASRAAADPVVRRALVTQQQRIVADGDWVAEGRDIGTVVAPDAAVKVFLTASPEERARRRAVQIGADVATVLAEQTIRDERDTTREHDPLAAADDAVALDTTGLSLEDVVARVTALVAEQRKS</sequence>
<evidence type="ECO:0000256" key="8">
    <source>
        <dbReference type="HAMAP-Rule" id="MF_00238"/>
    </source>
</evidence>
<evidence type="ECO:0000256" key="6">
    <source>
        <dbReference type="ARBA" id="ARBA00047615"/>
    </source>
</evidence>
<reference evidence="10 11" key="1">
    <citation type="journal article" date="2010" name="Stand. Genomic Sci.">
        <title>Complete genome sequence of Conexibacter woesei type strain (ID131577).</title>
        <authorList>
            <person name="Pukall R."/>
            <person name="Lapidus A."/>
            <person name="Glavina Del Rio T."/>
            <person name="Copeland A."/>
            <person name="Tice H."/>
            <person name="Cheng J.-F."/>
            <person name="Lucas S."/>
            <person name="Chen F."/>
            <person name="Nolan M."/>
            <person name="Bruce D."/>
            <person name="Goodwin L."/>
            <person name="Pitluck S."/>
            <person name="Mavromatis K."/>
            <person name="Ivanova N."/>
            <person name="Ovchinnikova G."/>
            <person name="Pati A."/>
            <person name="Chen A."/>
            <person name="Palaniappan K."/>
            <person name="Land M."/>
            <person name="Hauser L."/>
            <person name="Chang Y.-J."/>
            <person name="Jeffries C.D."/>
            <person name="Chain P."/>
            <person name="Meincke L."/>
            <person name="Sims D."/>
            <person name="Brettin T."/>
            <person name="Detter J.C."/>
            <person name="Rohde M."/>
            <person name="Goeker M."/>
            <person name="Bristow J."/>
            <person name="Eisen J.A."/>
            <person name="Markowitz V."/>
            <person name="Kyrpides N.C."/>
            <person name="Klenk H.-P."/>
            <person name="Hugenholtz P."/>
        </authorList>
    </citation>
    <scope>NUCLEOTIDE SEQUENCE [LARGE SCALE GENOMIC DNA]</scope>
    <source>
        <strain evidence="11">DSM 14684 / CIP 108061 / JCM 11494 / NBRC 100937 / ID131577</strain>
    </source>
</reference>
<dbReference type="PANTHER" id="PTHR21299:SF2">
    <property type="entry name" value="CYTIDYLATE KINASE"/>
    <property type="match status" value="1"/>
</dbReference>
<evidence type="ECO:0000256" key="4">
    <source>
        <dbReference type="ARBA" id="ARBA00022777"/>
    </source>
</evidence>
<dbReference type="EC" id="2.7.4.25" evidence="8"/>
<organism evidence="10 11">
    <name type="scientific">Conexibacter woesei (strain DSM 14684 / CCUG 47730 / CIP 108061 / JCM 11494 / NBRC 100937 / ID131577)</name>
    <dbReference type="NCBI Taxonomy" id="469383"/>
    <lineage>
        <taxon>Bacteria</taxon>
        <taxon>Bacillati</taxon>
        <taxon>Actinomycetota</taxon>
        <taxon>Thermoleophilia</taxon>
        <taxon>Solirubrobacterales</taxon>
        <taxon>Conexibacteraceae</taxon>
        <taxon>Conexibacter</taxon>
    </lineage>
</organism>
<evidence type="ECO:0000256" key="3">
    <source>
        <dbReference type="ARBA" id="ARBA00022741"/>
    </source>
</evidence>
<keyword evidence="8" id="KW-0963">Cytoplasm</keyword>
<gene>
    <name evidence="8" type="primary">cmk</name>
    <name evidence="10" type="ordered locus">Cwoe_3735</name>
</gene>
<comment type="catalytic activity">
    <reaction evidence="6 8">
        <text>dCMP + ATP = dCDP + ADP</text>
        <dbReference type="Rhea" id="RHEA:25094"/>
        <dbReference type="ChEBI" id="CHEBI:30616"/>
        <dbReference type="ChEBI" id="CHEBI:57566"/>
        <dbReference type="ChEBI" id="CHEBI:58593"/>
        <dbReference type="ChEBI" id="CHEBI:456216"/>
        <dbReference type="EC" id="2.7.4.25"/>
    </reaction>
</comment>
<evidence type="ECO:0000313" key="11">
    <source>
        <dbReference type="Proteomes" id="UP000008229"/>
    </source>
</evidence>
<dbReference type="Pfam" id="PF02224">
    <property type="entry name" value="Cytidylate_kin"/>
    <property type="match status" value="1"/>
</dbReference>
<evidence type="ECO:0000259" key="9">
    <source>
        <dbReference type="Pfam" id="PF02224"/>
    </source>
</evidence>
<dbReference type="EMBL" id="CP001854">
    <property type="protein sequence ID" value="ADB52152.1"/>
    <property type="molecule type" value="Genomic_DNA"/>
</dbReference>
<proteinExistence type="inferred from homology"/>
<dbReference type="RefSeq" id="WP_012935203.1">
    <property type="nucleotide sequence ID" value="NC_013739.1"/>
</dbReference>
<name>D3F1I9_CONWI</name>
<dbReference type="CDD" id="cd02020">
    <property type="entry name" value="CMPK"/>
    <property type="match status" value="1"/>
</dbReference>
<keyword evidence="5 8" id="KW-0067">ATP-binding</keyword>